<sequence>MSHTVYWPGQIFFYPIGNTSAICLTEELPPEHKADVLLLGCGDPRHILYTVYTDVSTSNEPRRLDITCCDVDAAVLARNTLLFTLLIDDDAGDRLPSIWNIFYHMMLDESSLSLLIEQCRKLVPLAESLDLWRQGPYAHVVTMCNSDTLSEVGRFWKLWLGSSNFNAMEAKRFKENFKDGMKKVRKRIEDDIITPSTRSAGPLAPVTLLAVSEQFKRFWTTGVTDDGSPSINPANKPNPTFAFSLLGDKFAVYHGTDPISGFHLAEALASSCADIFDNTGSVIPKIVLVARQQFSTWCKAVIHRVKKLSVSSASFMVRMYAGEALAFCQALHSVNTSVVHTPLLIAPWRRSVVQLDDTLYSPSAPSPAPTSFNVIETSNLLDHLGLQNLFTVTIPLLFGSPSSTLYTEALLPAGDSLAQGILEHVCGDLSSISLLLGVVPSSYISCFTTRSNTAETIMQGIADSPTSQYHERLAWKHINFGHPSNSLHEAELSFPVPQLARKLFDIYLRMFSDEDLGKRMAILSSNQSRMLQRLQSSGHNHYSRRSFALLLAHIRTRVHCNWNTVINDLEMLIMQDCTLVNGANFYQEMVCHLHLAGFCLPWFSLAEIQRLHSEEDPPIFRLWSRVPEVVTVVLVVPRHVIAKVQSDLSEIGTPFLQCEIQVDFKLNIFASISASFGKLEVSGKGENKVAVVVEDRTGIDGMSPLIISFPVLSTTLIYTSGGTVGLAVRSTFGTVALSRKLGLPLSLFKVLLTDERYAHVLTRAPTTNDNTISSENPLVPLKLDAKCQGHPIHVEMDRSNAQIQSLTAHVNIVDPTGQSSLASGCAVTVEQLSMDKVKLHVDRYEHVISFPLPVDVANAKLRVARKSKYVEVVAPMTLRLNVKGESDITGHFRTAFDRGVPTLWSIHRVNLDRCPPFKLPRSRKAFDWLGPHVGFMFSQRECLSRQPRTFPGQHDTFMDLKDTLRSVFVTATGLEGPTQTEFALWDSEQKRRYATILVTDIRLDIGSHTVVADSWIIPGSNGTPDNLQEARILFIKTDAHESEAWRHLLPLFIERCRTWKHKPSCEYLVHNSVPLYPGAGSDPKKVPWCSCGMGMGTEVLRRRYGSTSAKYATRAAISPLFPVSYMEKVGMNIDDPAEPTLTRCVACGKGGVPLSACSRCKRAKYCSKDCQVKDWKTHKKFCVLT</sequence>
<dbReference type="Pfam" id="PF01753">
    <property type="entry name" value="zf-MYND"/>
    <property type="match status" value="1"/>
</dbReference>
<keyword evidence="1" id="KW-0479">Metal-binding</keyword>
<evidence type="ECO:0000259" key="5">
    <source>
        <dbReference type="PROSITE" id="PS50865"/>
    </source>
</evidence>
<dbReference type="PANTHER" id="PTHR10237:SF15">
    <property type="entry name" value="LD37257P"/>
    <property type="match status" value="1"/>
</dbReference>
<dbReference type="GO" id="GO:0008270">
    <property type="term" value="F:zinc ion binding"/>
    <property type="evidence" value="ECO:0007669"/>
    <property type="project" value="UniProtKB-KW"/>
</dbReference>
<name>A0A0C9YJ81_9AGAM</name>
<dbReference type="SUPFAM" id="SSF144232">
    <property type="entry name" value="HIT/MYND zinc finger-like"/>
    <property type="match status" value="1"/>
</dbReference>
<dbReference type="HOGENOM" id="CLU_007974_0_1_1"/>
<reference evidence="7" key="2">
    <citation type="submission" date="2015-01" db="EMBL/GenBank/DDBJ databases">
        <title>Evolutionary Origins and Diversification of the Mycorrhizal Mutualists.</title>
        <authorList>
            <consortium name="DOE Joint Genome Institute"/>
            <consortium name="Mycorrhizal Genomics Consortium"/>
            <person name="Kohler A."/>
            <person name="Kuo A."/>
            <person name="Nagy L.G."/>
            <person name="Floudas D."/>
            <person name="Copeland A."/>
            <person name="Barry K.W."/>
            <person name="Cichocki N."/>
            <person name="Veneault-Fourrey C."/>
            <person name="LaButti K."/>
            <person name="Lindquist E.A."/>
            <person name="Lipzen A."/>
            <person name="Lundell T."/>
            <person name="Morin E."/>
            <person name="Murat C."/>
            <person name="Riley R."/>
            <person name="Ohm R."/>
            <person name="Sun H."/>
            <person name="Tunlid A."/>
            <person name="Henrissat B."/>
            <person name="Grigoriev I.V."/>
            <person name="Hibbett D.S."/>
            <person name="Martin F."/>
        </authorList>
    </citation>
    <scope>NUCLEOTIDE SEQUENCE [LARGE SCALE GENOMIC DNA]</scope>
    <source>
        <strain evidence="7">441</strain>
    </source>
</reference>
<evidence type="ECO:0000256" key="2">
    <source>
        <dbReference type="ARBA" id="ARBA00022771"/>
    </source>
</evidence>
<dbReference type="PROSITE" id="PS01360">
    <property type="entry name" value="ZF_MYND_1"/>
    <property type="match status" value="1"/>
</dbReference>
<evidence type="ECO:0000256" key="1">
    <source>
        <dbReference type="ARBA" id="ARBA00022723"/>
    </source>
</evidence>
<dbReference type="InterPro" id="IPR024119">
    <property type="entry name" value="TF_DEAF-1"/>
</dbReference>
<dbReference type="GO" id="GO:0005634">
    <property type="term" value="C:nucleus"/>
    <property type="evidence" value="ECO:0007669"/>
    <property type="project" value="TreeGrafter"/>
</dbReference>
<evidence type="ECO:0000256" key="4">
    <source>
        <dbReference type="PROSITE-ProRule" id="PRU00134"/>
    </source>
</evidence>
<keyword evidence="7" id="KW-1185">Reference proteome</keyword>
<dbReference type="EMBL" id="KN833969">
    <property type="protein sequence ID" value="KIK13859.1"/>
    <property type="molecule type" value="Genomic_DNA"/>
</dbReference>
<dbReference type="PROSITE" id="PS50865">
    <property type="entry name" value="ZF_MYND_2"/>
    <property type="match status" value="1"/>
</dbReference>
<dbReference type="STRING" id="765257.A0A0C9YJ81"/>
<dbReference type="AlphaFoldDB" id="A0A0C9YJ81"/>
<keyword evidence="3" id="KW-0862">Zinc</keyword>
<evidence type="ECO:0000256" key="3">
    <source>
        <dbReference type="ARBA" id="ARBA00022833"/>
    </source>
</evidence>
<dbReference type="OrthoDB" id="432970at2759"/>
<protein>
    <recommendedName>
        <fullName evidence="5">MYND-type domain-containing protein</fullName>
    </recommendedName>
</protein>
<organism evidence="6 7">
    <name type="scientific">Pisolithus microcarpus 441</name>
    <dbReference type="NCBI Taxonomy" id="765257"/>
    <lineage>
        <taxon>Eukaryota</taxon>
        <taxon>Fungi</taxon>
        <taxon>Dikarya</taxon>
        <taxon>Basidiomycota</taxon>
        <taxon>Agaricomycotina</taxon>
        <taxon>Agaricomycetes</taxon>
        <taxon>Agaricomycetidae</taxon>
        <taxon>Boletales</taxon>
        <taxon>Sclerodermatineae</taxon>
        <taxon>Pisolithaceae</taxon>
        <taxon>Pisolithus</taxon>
    </lineage>
</organism>
<feature type="domain" description="MYND-type" evidence="5">
    <location>
        <begin position="1144"/>
        <end position="1182"/>
    </location>
</feature>
<dbReference type="Proteomes" id="UP000054018">
    <property type="component" value="Unassembled WGS sequence"/>
</dbReference>
<dbReference type="GO" id="GO:0000981">
    <property type="term" value="F:DNA-binding transcription factor activity, RNA polymerase II-specific"/>
    <property type="evidence" value="ECO:0007669"/>
    <property type="project" value="TreeGrafter"/>
</dbReference>
<accession>A0A0C9YJ81</accession>
<dbReference type="InterPro" id="IPR027974">
    <property type="entry name" value="DUF4470"/>
</dbReference>
<evidence type="ECO:0000313" key="7">
    <source>
        <dbReference type="Proteomes" id="UP000054018"/>
    </source>
</evidence>
<evidence type="ECO:0000313" key="6">
    <source>
        <dbReference type="EMBL" id="KIK13859.1"/>
    </source>
</evidence>
<dbReference type="Pfam" id="PF14737">
    <property type="entry name" value="DUF4470"/>
    <property type="match status" value="1"/>
</dbReference>
<proteinExistence type="predicted"/>
<dbReference type="InterPro" id="IPR002893">
    <property type="entry name" value="Znf_MYND"/>
</dbReference>
<keyword evidence="2 4" id="KW-0863">Zinc-finger</keyword>
<dbReference type="PANTHER" id="PTHR10237">
    <property type="entry name" value="DEFORMED EPIDERMAL AUTOREGULATORY FACTOR 1 HOMOLOG SUPPRESSIN"/>
    <property type="match status" value="1"/>
</dbReference>
<dbReference type="Gene3D" id="6.10.140.2220">
    <property type="match status" value="1"/>
</dbReference>
<reference evidence="6 7" key="1">
    <citation type="submission" date="2014-04" db="EMBL/GenBank/DDBJ databases">
        <authorList>
            <consortium name="DOE Joint Genome Institute"/>
            <person name="Kuo A."/>
            <person name="Kohler A."/>
            <person name="Costa M.D."/>
            <person name="Nagy L.G."/>
            <person name="Floudas D."/>
            <person name="Copeland A."/>
            <person name="Barry K.W."/>
            <person name="Cichocki N."/>
            <person name="Veneault-Fourrey C."/>
            <person name="LaButti K."/>
            <person name="Lindquist E.A."/>
            <person name="Lipzen A."/>
            <person name="Lundell T."/>
            <person name="Morin E."/>
            <person name="Murat C."/>
            <person name="Sun H."/>
            <person name="Tunlid A."/>
            <person name="Henrissat B."/>
            <person name="Grigoriev I.V."/>
            <person name="Hibbett D.S."/>
            <person name="Martin F."/>
            <person name="Nordberg H.P."/>
            <person name="Cantor M.N."/>
            <person name="Hua S.X."/>
        </authorList>
    </citation>
    <scope>NUCLEOTIDE SEQUENCE [LARGE SCALE GENOMIC DNA]</scope>
    <source>
        <strain evidence="6 7">441</strain>
    </source>
</reference>
<gene>
    <name evidence="6" type="ORF">PISMIDRAFT_371091</name>
</gene>